<dbReference type="Proteomes" id="UP000548476">
    <property type="component" value="Unassembled WGS sequence"/>
</dbReference>
<reference evidence="2 3" key="1">
    <citation type="submission" date="2020-08" db="EMBL/GenBank/DDBJ databases">
        <title>Genomic Encyclopedia of Type Strains, Phase IV (KMG-IV): sequencing the most valuable type-strain genomes for metagenomic binning, comparative biology and taxonomic classification.</title>
        <authorList>
            <person name="Goeker M."/>
        </authorList>
    </citation>
    <scope>NUCLEOTIDE SEQUENCE [LARGE SCALE GENOMIC DNA]</scope>
    <source>
        <strain evidence="2 3">YIM 65646</strain>
    </source>
</reference>
<feature type="compositionally biased region" description="Basic and acidic residues" evidence="1">
    <location>
        <begin position="1"/>
        <end position="27"/>
    </location>
</feature>
<accession>A0A841FUY0</accession>
<evidence type="ECO:0000313" key="2">
    <source>
        <dbReference type="EMBL" id="MBB6039816.1"/>
    </source>
</evidence>
<evidence type="ECO:0000256" key="1">
    <source>
        <dbReference type="SAM" id="MobiDB-lite"/>
    </source>
</evidence>
<dbReference type="AlphaFoldDB" id="A0A841FUY0"/>
<sequence>MGNLEHGRSEDRPARRSRERPGADRSGRHPLLGIQRTAGNRAAVAYVQREKLTSSAIVHEHRQLTPDATATEKLLDRVIAELGWSATIAWAERFITAEPAQDFRYGTDLDLTGRCRQRLRNEMQRRRNMAEDLTGPLGRDLGDVVFASGRFITRANEVTTELLKRSETQLKGEMAHYGLKENTFLGITTSYSMDDGPLQTGLRDAARRLAGKRTETDRVSAAFTAADKAAADDARKIELFLPGVSPAVQAREAARKTWVAAEDEYHAACAKEQIEYPVLAAYTKQDDAATRLFDLVGKSRQGLAASLYSTIDERLKSIKEVREAIGTKDYNPWKHSRVVGLTKTQMALAPWEARIVDEKAAASAKGADASMVAKIAAVVSIGLGLLGAIPSGGGTLLAGLAVASAAVGAAFSLNNLYEHYKEYSLAKAENMMSLDQAQAISTDEPGLLWLALDLIDLGLSFTGAMDAFKKLRTAMALVEKGGVKAMIGLNAEMGRAALPATTRGRLFAALFEKLGGGKSAAEALEQLLAQIAAAAEKDGPRQALAKAVDGAATNLVAGKKIAFYLPGNAGGTLGEFKRIVRASGQVPAAEVDAHAIALMRDFGRKNYHGFYSGRGDFIILRAGDDMASALTHELAHRAQSVQGRLQSLGTLRAEFQSHRMQREMLLALPEEIVAKSASKELVHKTDEEIIAFLKQHPEYGPKIKLEAADASIADIDPVGDAKMVEDWFLDGTVGK</sequence>
<dbReference type="RefSeq" id="WP_184792895.1">
    <property type="nucleotide sequence ID" value="NZ_BONT01000086.1"/>
</dbReference>
<comment type="caution">
    <text evidence="2">The sequence shown here is derived from an EMBL/GenBank/DDBJ whole genome shotgun (WGS) entry which is preliminary data.</text>
</comment>
<evidence type="ECO:0000313" key="3">
    <source>
        <dbReference type="Proteomes" id="UP000548476"/>
    </source>
</evidence>
<organism evidence="2 3">
    <name type="scientific">Phytomonospora endophytica</name>
    <dbReference type="NCBI Taxonomy" id="714109"/>
    <lineage>
        <taxon>Bacteria</taxon>
        <taxon>Bacillati</taxon>
        <taxon>Actinomycetota</taxon>
        <taxon>Actinomycetes</taxon>
        <taxon>Micromonosporales</taxon>
        <taxon>Micromonosporaceae</taxon>
        <taxon>Phytomonospora</taxon>
    </lineage>
</organism>
<keyword evidence="3" id="KW-1185">Reference proteome</keyword>
<proteinExistence type="predicted"/>
<name>A0A841FUY0_9ACTN</name>
<protein>
    <submittedName>
        <fullName evidence="2">Uncharacterized protein</fullName>
    </submittedName>
</protein>
<dbReference type="EMBL" id="JACHGT010000026">
    <property type="protein sequence ID" value="MBB6039816.1"/>
    <property type="molecule type" value="Genomic_DNA"/>
</dbReference>
<gene>
    <name evidence="2" type="ORF">HNR73_007715</name>
</gene>
<feature type="region of interest" description="Disordered" evidence="1">
    <location>
        <begin position="1"/>
        <end position="32"/>
    </location>
</feature>